<evidence type="ECO:0000256" key="11">
    <source>
        <dbReference type="HAMAP-Rule" id="MF_00344"/>
    </source>
</evidence>
<evidence type="ECO:0000313" key="14">
    <source>
        <dbReference type="EMBL" id="MBN7818805.1"/>
    </source>
</evidence>
<dbReference type="Proteomes" id="UP000663992">
    <property type="component" value="Unassembled WGS sequence"/>
</dbReference>
<keyword evidence="10 11" id="KW-0315">Glutamine amidotransferase</keyword>
<dbReference type="PROSITE" id="PS51553">
    <property type="entry name" value="GMPS_ATP_PPASE"/>
    <property type="match status" value="1"/>
</dbReference>
<dbReference type="PANTHER" id="PTHR11922">
    <property type="entry name" value="GMP SYNTHASE-RELATED"/>
    <property type="match status" value="1"/>
</dbReference>
<dbReference type="InterPro" id="IPR029062">
    <property type="entry name" value="Class_I_gatase-like"/>
</dbReference>
<keyword evidence="8 11" id="KW-0658">Purine biosynthesis</keyword>
<dbReference type="InterPro" id="IPR017926">
    <property type="entry name" value="GATASE"/>
</dbReference>
<feature type="domain" description="GMPS ATP-PPase" evidence="13">
    <location>
        <begin position="208"/>
        <end position="400"/>
    </location>
</feature>
<organism evidence="14 15">
    <name type="scientific">Bowmanella yangjiangensis</name>
    <dbReference type="NCBI Taxonomy" id="2811230"/>
    <lineage>
        <taxon>Bacteria</taxon>
        <taxon>Pseudomonadati</taxon>
        <taxon>Pseudomonadota</taxon>
        <taxon>Gammaproteobacteria</taxon>
        <taxon>Alteromonadales</taxon>
        <taxon>Alteromonadaceae</taxon>
        <taxon>Bowmanella</taxon>
    </lineage>
</organism>
<keyword evidence="6 11" id="KW-0547">Nucleotide-binding</keyword>
<dbReference type="EMBL" id="JAFKCS010000002">
    <property type="protein sequence ID" value="MBN7818805.1"/>
    <property type="molecule type" value="Genomic_DNA"/>
</dbReference>
<name>A0ABS3CQ49_9ALTE</name>
<evidence type="ECO:0000259" key="13">
    <source>
        <dbReference type="PROSITE" id="PS51553"/>
    </source>
</evidence>
<feature type="active site" evidence="11">
    <location>
        <position position="183"/>
    </location>
</feature>
<dbReference type="SUPFAM" id="SSF52317">
    <property type="entry name" value="Class I glutamine amidotransferase-like"/>
    <property type="match status" value="1"/>
</dbReference>
<evidence type="ECO:0000256" key="9">
    <source>
        <dbReference type="ARBA" id="ARBA00022840"/>
    </source>
</evidence>
<protein>
    <recommendedName>
        <fullName evidence="4 11">GMP synthase [glutamine-hydrolyzing]</fullName>
        <ecNumber evidence="3 11">6.3.5.2</ecNumber>
    </recommendedName>
    <alternativeName>
        <fullName evidence="11">GMP synthetase</fullName>
    </alternativeName>
    <alternativeName>
        <fullName evidence="11">Glutamine amidotransferase</fullName>
    </alternativeName>
</protein>
<dbReference type="PRINTS" id="PR00099">
    <property type="entry name" value="CPSGATASE"/>
</dbReference>
<dbReference type="InterPro" id="IPR025777">
    <property type="entry name" value="GMPS_ATP_PPase_dom"/>
</dbReference>
<dbReference type="Gene3D" id="3.30.300.10">
    <property type="match status" value="1"/>
</dbReference>
<evidence type="ECO:0000256" key="1">
    <source>
        <dbReference type="ARBA" id="ARBA00002332"/>
    </source>
</evidence>
<evidence type="ECO:0000256" key="8">
    <source>
        <dbReference type="ARBA" id="ARBA00022755"/>
    </source>
</evidence>
<comment type="function">
    <text evidence="1 11">Catalyzes the synthesis of GMP from XMP.</text>
</comment>
<accession>A0ABS3CQ49</accession>
<dbReference type="InterPro" id="IPR014729">
    <property type="entry name" value="Rossmann-like_a/b/a_fold"/>
</dbReference>
<dbReference type="RefSeq" id="WP_206592636.1">
    <property type="nucleotide sequence ID" value="NZ_JAFKCS010000002.1"/>
</dbReference>
<evidence type="ECO:0000256" key="10">
    <source>
        <dbReference type="ARBA" id="ARBA00022962"/>
    </source>
</evidence>
<evidence type="ECO:0000256" key="2">
    <source>
        <dbReference type="ARBA" id="ARBA00005153"/>
    </source>
</evidence>
<dbReference type="NCBIfam" id="TIGR00888">
    <property type="entry name" value="guaA_Nterm"/>
    <property type="match status" value="1"/>
</dbReference>
<feature type="active site" evidence="11">
    <location>
        <position position="181"/>
    </location>
</feature>
<dbReference type="GO" id="GO:0003922">
    <property type="term" value="F:GMP synthase (glutamine-hydrolyzing) activity"/>
    <property type="evidence" value="ECO:0007669"/>
    <property type="project" value="UniProtKB-EC"/>
</dbReference>
<dbReference type="InterPro" id="IPR001674">
    <property type="entry name" value="GMP_synth_C"/>
</dbReference>
<dbReference type="PROSITE" id="PS51273">
    <property type="entry name" value="GATASE_TYPE_1"/>
    <property type="match status" value="1"/>
</dbReference>
<evidence type="ECO:0000256" key="4">
    <source>
        <dbReference type="ARBA" id="ARBA00021562"/>
    </source>
</evidence>
<evidence type="ECO:0000256" key="12">
    <source>
        <dbReference type="PROSITE-ProRule" id="PRU00886"/>
    </source>
</evidence>
<proteinExistence type="inferred from homology"/>
<dbReference type="EC" id="6.3.5.2" evidence="3 11"/>
<dbReference type="Pfam" id="PF00958">
    <property type="entry name" value="GMP_synt_C"/>
    <property type="match status" value="1"/>
</dbReference>
<comment type="pathway">
    <text evidence="2 11">Purine metabolism; GMP biosynthesis; GMP from XMP (L-Gln route): step 1/1.</text>
</comment>
<keyword evidence="9 11" id="KW-0067">ATP-binding</keyword>
<dbReference type="HAMAP" id="MF_00344">
    <property type="entry name" value="GMP_synthase"/>
    <property type="match status" value="1"/>
</dbReference>
<dbReference type="NCBIfam" id="TIGR00884">
    <property type="entry name" value="guaA_Cterm"/>
    <property type="match status" value="1"/>
</dbReference>
<evidence type="ECO:0000256" key="6">
    <source>
        <dbReference type="ARBA" id="ARBA00022741"/>
    </source>
</evidence>
<dbReference type="Gene3D" id="3.40.50.880">
    <property type="match status" value="1"/>
</dbReference>
<sequence length="525" mass="58360">MTANIHDHRILILDFGSQYTQLIARRIREIGVYCELWAWDVTEAQIREFNPQGIILSGSPESVTEADSPRAPDYVFNAGVPVFGICYGMQTMAEQLGGKVQGSDIREFGYAQVEVLRSSPLLDKIEDHIGSNGNALLDVWMSHGDKVCAIPEGFSTLASTDSCPFAAMANEDKRFYGVQFHPEVTHTRQGQRLLEHFVLDICGCEKLWTPASIIEDAVERIRAQVGDDEVILGLSGGVDSSVTAMLLHRAIGPKLTCVFVDNGLLRLNEGQQVMDMFGDHFGLNIVKVDAEQRFLSELAGVEDPEAKRKVIGRVFVEIFDEEAGKCVNAKWLAQGTIYPDVIESAGSATGKAHVIKSHHNVGGLPEDMELGLVEPLRELFKDEVRKVGLELGLPYDMLYRHPFPGPGLGVRVLGEVKKEYCDLLRRADAIFIEELHKADLYNKVSQAFTVFLPVRSVGVMGDARKYDWVVSLRAVETIDFMTAHWAHLPYDFLGKVSNRIINEIDGISRVVYDISGKPPATIEWE</sequence>
<dbReference type="CDD" id="cd01742">
    <property type="entry name" value="GATase1_GMP_Synthase"/>
    <property type="match status" value="1"/>
</dbReference>
<comment type="catalytic activity">
    <reaction evidence="11">
        <text>XMP + L-glutamine + ATP + H2O = GMP + L-glutamate + AMP + diphosphate + 2 H(+)</text>
        <dbReference type="Rhea" id="RHEA:11680"/>
        <dbReference type="ChEBI" id="CHEBI:15377"/>
        <dbReference type="ChEBI" id="CHEBI:15378"/>
        <dbReference type="ChEBI" id="CHEBI:29985"/>
        <dbReference type="ChEBI" id="CHEBI:30616"/>
        <dbReference type="ChEBI" id="CHEBI:33019"/>
        <dbReference type="ChEBI" id="CHEBI:57464"/>
        <dbReference type="ChEBI" id="CHEBI:58115"/>
        <dbReference type="ChEBI" id="CHEBI:58359"/>
        <dbReference type="ChEBI" id="CHEBI:456215"/>
        <dbReference type="EC" id="6.3.5.2"/>
    </reaction>
</comment>
<dbReference type="InterPro" id="IPR022955">
    <property type="entry name" value="GMP_synthase"/>
</dbReference>
<dbReference type="CDD" id="cd01997">
    <property type="entry name" value="GMP_synthase_C"/>
    <property type="match status" value="1"/>
</dbReference>
<comment type="caution">
    <text evidence="14">The sequence shown here is derived from an EMBL/GenBank/DDBJ whole genome shotgun (WGS) entry which is preliminary data.</text>
</comment>
<dbReference type="InterPro" id="IPR022310">
    <property type="entry name" value="NAD/GMP_synthase"/>
</dbReference>
<dbReference type="InterPro" id="IPR004739">
    <property type="entry name" value="GMP_synth_GATase"/>
</dbReference>
<dbReference type="Pfam" id="PF00117">
    <property type="entry name" value="GATase"/>
    <property type="match status" value="1"/>
</dbReference>
<dbReference type="PRINTS" id="PR00096">
    <property type="entry name" value="GATASE"/>
</dbReference>
<keyword evidence="15" id="KW-1185">Reference proteome</keyword>
<dbReference type="SUPFAM" id="SSF54810">
    <property type="entry name" value="GMP synthetase C-terminal dimerisation domain"/>
    <property type="match status" value="1"/>
</dbReference>
<evidence type="ECO:0000256" key="5">
    <source>
        <dbReference type="ARBA" id="ARBA00022598"/>
    </source>
</evidence>
<dbReference type="NCBIfam" id="NF000848">
    <property type="entry name" value="PRK00074.1"/>
    <property type="match status" value="1"/>
</dbReference>
<evidence type="ECO:0000313" key="15">
    <source>
        <dbReference type="Proteomes" id="UP000663992"/>
    </source>
</evidence>
<feature type="binding site" evidence="12">
    <location>
        <begin position="235"/>
        <end position="241"/>
    </location>
    <ligand>
        <name>ATP</name>
        <dbReference type="ChEBI" id="CHEBI:30616"/>
    </ligand>
</feature>
<dbReference type="Pfam" id="PF02540">
    <property type="entry name" value="NAD_synthase"/>
    <property type="match status" value="1"/>
</dbReference>
<evidence type="ECO:0000256" key="3">
    <source>
        <dbReference type="ARBA" id="ARBA00012746"/>
    </source>
</evidence>
<reference evidence="14 15" key="1">
    <citation type="submission" date="2021-03" db="EMBL/GenBank/DDBJ databases">
        <title>novel species isolated from a fishpond in China.</title>
        <authorList>
            <person name="Lu H."/>
            <person name="Cai Z."/>
        </authorList>
    </citation>
    <scope>NUCLEOTIDE SEQUENCE [LARGE SCALE GENOMIC DNA]</scope>
    <source>
        <strain evidence="14 15">Y57</strain>
    </source>
</reference>
<comment type="subunit">
    <text evidence="11">Homodimer.</text>
</comment>
<evidence type="ECO:0000256" key="7">
    <source>
        <dbReference type="ARBA" id="ARBA00022749"/>
    </source>
</evidence>
<gene>
    <name evidence="11 14" type="primary">guaA</name>
    <name evidence="14" type="ORF">J0A65_02955</name>
</gene>
<dbReference type="PANTHER" id="PTHR11922:SF2">
    <property type="entry name" value="GMP SYNTHASE [GLUTAMINE-HYDROLYZING]"/>
    <property type="match status" value="1"/>
</dbReference>
<keyword evidence="7 11" id="KW-0332">GMP biosynthesis</keyword>
<keyword evidence="5 11" id="KW-0436">Ligase</keyword>
<feature type="active site" description="Nucleophile" evidence="11">
    <location>
        <position position="86"/>
    </location>
</feature>
<dbReference type="SUPFAM" id="SSF52402">
    <property type="entry name" value="Adenine nucleotide alpha hydrolases-like"/>
    <property type="match status" value="1"/>
</dbReference>
<dbReference type="Gene3D" id="3.40.50.620">
    <property type="entry name" value="HUPs"/>
    <property type="match status" value="1"/>
</dbReference>